<dbReference type="Gene3D" id="3.40.50.150">
    <property type="entry name" value="Vaccinia Virus protein VP39"/>
    <property type="match status" value="1"/>
</dbReference>
<dbReference type="Proteomes" id="UP000092462">
    <property type="component" value="Unassembled WGS sequence"/>
</dbReference>
<dbReference type="PANTHER" id="PTHR12315:SF1">
    <property type="entry name" value="RNA 5'-MONOPHOSPHATE METHYLTRANSFERASE"/>
    <property type="match status" value="1"/>
</dbReference>
<keyword evidence="7" id="KW-1185">Reference proteome</keyword>
<evidence type="ECO:0000256" key="4">
    <source>
        <dbReference type="ARBA" id="ARBA00022691"/>
    </source>
</evidence>
<organism evidence="6 7">
    <name type="scientific">Phlebotomus papatasi</name>
    <name type="common">Sandfly</name>
    <dbReference type="NCBI Taxonomy" id="29031"/>
    <lineage>
        <taxon>Eukaryota</taxon>
        <taxon>Metazoa</taxon>
        <taxon>Ecdysozoa</taxon>
        <taxon>Arthropoda</taxon>
        <taxon>Hexapoda</taxon>
        <taxon>Insecta</taxon>
        <taxon>Pterygota</taxon>
        <taxon>Neoptera</taxon>
        <taxon>Endopterygota</taxon>
        <taxon>Diptera</taxon>
        <taxon>Nematocera</taxon>
        <taxon>Psychodoidea</taxon>
        <taxon>Psychodidae</taxon>
        <taxon>Phlebotomus</taxon>
        <taxon>Phlebotomus</taxon>
    </lineage>
</organism>
<dbReference type="GO" id="GO:0005737">
    <property type="term" value="C:cytoplasm"/>
    <property type="evidence" value="ECO:0007669"/>
    <property type="project" value="TreeGrafter"/>
</dbReference>
<protein>
    <recommendedName>
        <fullName evidence="5">RNA methyltransferase</fullName>
        <ecNumber evidence="5">2.1.1.-</ecNumber>
    </recommendedName>
</protein>
<dbReference type="GO" id="GO:0032259">
    <property type="term" value="P:methylation"/>
    <property type="evidence" value="ECO:0007669"/>
    <property type="project" value="UniProtKB-KW"/>
</dbReference>
<proteinExistence type="inferred from homology"/>
<dbReference type="EC" id="2.1.1.-" evidence="5"/>
<evidence type="ECO:0000256" key="5">
    <source>
        <dbReference type="RuleBase" id="RU367087"/>
    </source>
</evidence>
<dbReference type="InterPro" id="IPR010675">
    <property type="entry name" value="Bin3_C"/>
</dbReference>
<name>A0A1B0DLH0_PHLPP</name>
<dbReference type="GO" id="GO:2000632">
    <property type="term" value="P:negative regulation of pre-miRNA processing"/>
    <property type="evidence" value="ECO:0007669"/>
    <property type="project" value="TreeGrafter"/>
</dbReference>
<dbReference type="InterPro" id="IPR039772">
    <property type="entry name" value="Bin3-like"/>
</dbReference>
<keyword evidence="2 5" id="KW-0489">Methyltransferase</keyword>
<evidence type="ECO:0000313" key="7">
    <source>
        <dbReference type="Proteomes" id="UP000092462"/>
    </source>
</evidence>
<dbReference type="EMBL" id="AJVK01016433">
    <property type="status" value="NOT_ANNOTATED_CDS"/>
    <property type="molecule type" value="Genomic_DNA"/>
</dbReference>
<comment type="similarity">
    <text evidence="1 5">Belongs to the methyltransferase superfamily.</text>
</comment>
<evidence type="ECO:0000313" key="6">
    <source>
        <dbReference type="EnsemblMetazoa" id="PPAI009210-PA"/>
    </source>
</evidence>
<dbReference type="GO" id="GO:0008173">
    <property type="term" value="F:RNA methyltransferase activity"/>
    <property type="evidence" value="ECO:0007669"/>
    <property type="project" value="UniProtKB-UniRule"/>
</dbReference>
<dbReference type="SUPFAM" id="SSF53335">
    <property type="entry name" value="S-adenosyl-L-methionine-dependent methyltransferases"/>
    <property type="match status" value="1"/>
</dbReference>
<reference evidence="6" key="1">
    <citation type="submission" date="2022-08" db="UniProtKB">
        <authorList>
            <consortium name="EnsemblMetazoa"/>
        </authorList>
    </citation>
    <scope>IDENTIFICATION</scope>
    <source>
        <strain evidence="6">Israel</strain>
    </source>
</reference>
<dbReference type="InterPro" id="IPR024160">
    <property type="entry name" value="BIN3_SAM-bd_dom"/>
</dbReference>
<dbReference type="EnsemblMetazoa" id="PPAI009210-RA">
    <property type="protein sequence ID" value="PPAI009210-PA"/>
    <property type="gene ID" value="PPAI009210"/>
</dbReference>
<dbReference type="AlphaFoldDB" id="A0A1B0DLH0"/>
<dbReference type="GO" id="GO:0008171">
    <property type="term" value="F:O-methyltransferase activity"/>
    <property type="evidence" value="ECO:0007669"/>
    <property type="project" value="UniProtKB-UniRule"/>
</dbReference>
<evidence type="ECO:0000256" key="2">
    <source>
        <dbReference type="ARBA" id="ARBA00022603"/>
    </source>
</evidence>
<dbReference type="VEuPathDB" id="VectorBase:PPAPM1_007562"/>
<keyword evidence="4 5" id="KW-0949">S-adenosyl-L-methionine</keyword>
<evidence type="ECO:0000256" key="3">
    <source>
        <dbReference type="ARBA" id="ARBA00022679"/>
    </source>
</evidence>
<dbReference type="Pfam" id="PF06859">
    <property type="entry name" value="Bin3"/>
    <property type="match status" value="1"/>
</dbReference>
<dbReference type="PROSITE" id="PS51515">
    <property type="entry name" value="BIN3_SAM"/>
    <property type="match status" value="1"/>
</dbReference>
<evidence type="ECO:0000256" key="1">
    <source>
        <dbReference type="ARBA" id="ARBA00008361"/>
    </source>
</evidence>
<sequence length="235" mass="27540">MSLEYHNSDPGAVEFGNFINYYQFNTPEERLAVFPSHVWSNWQSTDGKLLVLDIGCNAGNFTQLFYKFIREHSKRDVYILGIDIDPVLIERAQEDNAHPSNIKYLNLDFMKDTRCIDEYLTFHSRTSFDVVLCLSITMWIHLNHGDEGLKMFLRRASTLSDLVVIEPQPWKCYRTAVRRMTKAKKHFPQFPNLKLCDGVDVAISEFLENECQVGKIYESAETKWKRRINIYRKVV</sequence>
<dbReference type="InterPro" id="IPR029063">
    <property type="entry name" value="SAM-dependent_MTases_sf"/>
</dbReference>
<dbReference type="PANTHER" id="PTHR12315">
    <property type="entry name" value="BICOID-INTERACTING PROTEIN RELATED"/>
    <property type="match status" value="1"/>
</dbReference>
<accession>A0A1B0DLH0</accession>
<keyword evidence="3 5" id="KW-0808">Transferase</keyword>
<dbReference type="VEuPathDB" id="VectorBase:PPAI009210"/>
<dbReference type="CDD" id="cd02440">
    <property type="entry name" value="AdoMet_MTases"/>
    <property type="match status" value="1"/>
</dbReference>